<protein>
    <submittedName>
        <fullName evidence="1">Uncharacterized protein</fullName>
    </submittedName>
</protein>
<name>A0A197K631_9FUNG</name>
<dbReference type="SUPFAM" id="SSF52058">
    <property type="entry name" value="L domain-like"/>
    <property type="match status" value="1"/>
</dbReference>
<dbReference type="EMBL" id="KV442024">
    <property type="protein sequence ID" value="OAQ32628.1"/>
    <property type="molecule type" value="Genomic_DNA"/>
</dbReference>
<reference evidence="1 2" key="1">
    <citation type="submission" date="2016-05" db="EMBL/GenBank/DDBJ databases">
        <title>Genome sequencing reveals origins of a unique bacterial endosymbiosis in the earliest lineages of terrestrial Fungi.</title>
        <authorList>
            <consortium name="DOE Joint Genome Institute"/>
            <person name="Uehling J."/>
            <person name="Gryganskyi A."/>
            <person name="Hameed K."/>
            <person name="Tschaplinski T."/>
            <person name="Misztal P."/>
            <person name="Wu S."/>
            <person name="Desiro A."/>
            <person name="Vande Pol N."/>
            <person name="Du Z.-Y."/>
            <person name="Zienkiewicz A."/>
            <person name="Zienkiewicz K."/>
            <person name="Morin E."/>
            <person name="Tisserant E."/>
            <person name="Splivallo R."/>
            <person name="Hainaut M."/>
            <person name="Henrissat B."/>
            <person name="Ohm R."/>
            <person name="Kuo A."/>
            <person name="Yan J."/>
            <person name="Lipzen A."/>
            <person name="Nolan M."/>
            <person name="Labutti K."/>
            <person name="Barry K."/>
            <person name="Goldstein A."/>
            <person name="Labbe J."/>
            <person name="Schadt C."/>
            <person name="Tuskan G."/>
            <person name="Grigoriev I."/>
            <person name="Martin F."/>
            <person name="Vilgalys R."/>
            <person name="Bonito G."/>
        </authorList>
    </citation>
    <scope>NUCLEOTIDE SEQUENCE [LARGE SCALE GENOMIC DNA]</scope>
    <source>
        <strain evidence="1 2">AG-77</strain>
    </source>
</reference>
<keyword evidence="2" id="KW-1185">Reference proteome</keyword>
<dbReference type="Proteomes" id="UP000078512">
    <property type="component" value="Unassembled WGS sequence"/>
</dbReference>
<dbReference type="Gene3D" id="3.80.10.10">
    <property type="entry name" value="Ribonuclease Inhibitor"/>
    <property type="match status" value="1"/>
</dbReference>
<dbReference type="InterPro" id="IPR032675">
    <property type="entry name" value="LRR_dom_sf"/>
</dbReference>
<evidence type="ECO:0000313" key="2">
    <source>
        <dbReference type="Proteomes" id="UP000078512"/>
    </source>
</evidence>
<organism evidence="1 2">
    <name type="scientific">Linnemannia elongata AG-77</name>
    <dbReference type="NCBI Taxonomy" id="1314771"/>
    <lineage>
        <taxon>Eukaryota</taxon>
        <taxon>Fungi</taxon>
        <taxon>Fungi incertae sedis</taxon>
        <taxon>Mucoromycota</taxon>
        <taxon>Mortierellomycotina</taxon>
        <taxon>Mortierellomycetes</taxon>
        <taxon>Mortierellales</taxon>
        <taxon>Mortierellaceae</taxon>
        <taxon>Linnemannia</taxon>
    </lineage>
</organism>
<accession>A0A197K631</accession>
<gene>
    <name evidence="1" type="ORF">K457DRAFT_888898</name>
</gene>
<evidence type="ECO:0000313" key="1">
    <source>
        <dbReference type="EMBL" id="OAQ32628.1"/>
    </source>
</evidence>
<dbReference type="AlphaFoldDB" id="A0A197K631"/>
<dbReference type="OrthoDB" id="2403435at2759"/>
<sequence length="653" mass="73253">MDPLSILPVECLEHIIQSITTFHCSVSLPTLASLCRTNQYIAKVALPYLYDDPLRIIEWLTGYNTTRHHRVRALLRTLLLNGSSSIGAAAQHRPPLHRALVLELDAETSDNTGSTASNNIIPSSTKDDTTVLVNPDAALLTIAPTPPQRDFLKYVRHIYLIRWSFMKYSIGWYNSQDEREYSADQLQYIHSPEVWSIYPLSAMERHCYKHTNPEIAAPLFYPILVDREAIWAIATPIFEQLESLTIPFSDVRRYVEVVDRLENLERIHVIVDLVFECYSCGHGQPGSREKPCKTEAMKDVEHLVKSHTQRFPGGRLKEVTSSQPRPDYVGGQYVPADFDSASIFQLLPPPLKPLIISRNNWSRIAFHLQTTDLSHVQAFHHLPQGVDQPEMLQRCRALKKIVIPFLPAGSFYCAVQEKNNLQSALGQGLVIGRCLTPGTPITTSIRDSSSSSINRGLCCDQDSISSCLPPLPAYLTRGLIPLESATLHACTLPCTDLDAITYAFSDTLKNLRIETLLGSTQGSATIHLGQDWIELPVLNSLVLRAPRHRLVLDPALFSKCPSLQFADIFDETISYSCSDIIPCLPATLPETTSLYLRGWPALTFHPASFESMKNLVTLKLTMRRTEICFIPPVEELKRSYSLEAQTVDLRSAL</sequence>
<proteinExistence type="predicted"/>